<evidence type="ECO:0000256" key="4">
    <source>
        <dbReference type="ARBA" id="ARBA00022692"/>
    </source>
</evidence>
<dbReference type="GO" id="GO:0007165">
    <property type="term" value="P:signal transduction"/>
    <property type="evidence" value="ECO:0007669"/>
    <property type="project" value="InterPro"/>
</dbReference>
<evidence type="ECO:0000256" key="7">
    <source>
        <dbReference type="ARBA" id="ARBA00022989"/>
    </source>
</evidence>
<evidence type="ECO:0000256" key="1">
    <source>
        <dbReference type="ARBA" id="ARBA00004167"/>
    </source>
</evidence>
<keyword evidence="6" id="KW-0677">Repeat</keyword>
<evidence type="ECO:0000313" key="15">
    <source>
        <dbReference type="Proteomes" id="UP000683360"/>
    </source>
</evidence>
<dbReference type="Gene3D" id="3.10.100.10">
    <property type="entry name" value="Mannose-Binding Protein A, subunit A"/>
    <property type="match status" value="2"/>
</dbReference>
<keyword evidence="8 11" id="KW-0472">Membrane</keyword>
<feature type="domain" description="C-type lectin" evidence="12">
    <location>
        <begin position="102"/>
        <end position="166"/>
    </location>
</feature>
<dbReference type="Gene3D" id="3.80.10.10">
    <property type="entry name" value="Ribonuclease Inhibitor"/>
    <property type="match status" value="3"/>
</dbReference>
<dbReference type="InterPro" id="IPR032675">
    <property type="entry name" value="LRR_dom_sf"/>
</dbReference>
<evidence type="ECO:0000256" key="2">
    <source>
        <dbReference type="ARBA" id="ARBA00009634"/>
    </source>
</evidence>
<dbReference type="PRINTS" id="PR01537">
    <property type="entry name" value="INTRLKN1R1F"/>
</dbReference>
<comment type="similarity">
    <text evidence="2">Belongs to the Toll-like receptor family.</text>
</comment>
<dbReference type="SMART" id="SM00369">
    <property type="entry name" value="LRR_TYP"/>
    <property type="match status" value="7"/>
</dbReference>
<dbReference type="CDD" id="cd00037">
    <property type="entry name" value="CLECT"/>
    <property type="match status" value="2"/>
</dbReference>
<evidence type="ECO:0000256" key="11">
    <source>
        <dbReference type="SAM" id="Phobius"/>
    </source>
</evidence>
<dbReference type="SUPFAM" id="SSF52200">
    <property type="entry name" value="Toll/Interleukin receptor TIR domain"/>
    <property type="match status" value="1"/>
</dbReference>
<feature type="transmembrane region" description="Helical" evidence="11">
    <location>
        <begin position="1136"/>
        <end position="1155"/>
    </location>
</feature>
<dbReference type="PROSITE" id="PS51450">
    <property type="entry name" value="LRR"/>
    <property type="match status" value="2"/>
</dbReference>
<dbReference type="InterPro" id="IPR001304">
    <property type="entry name" value="C-type_lectin-like"/>
</dbReference>
<evidence type="ECO:0000256" key="3">
    <source>
        <dbReference type="ARBA" id="ARBA00022614"/>
    </source>
</evidence>
<feature type="domain" description="TIR" evidence="13">
    <location>
        <begin position="1185"/>
        <end position="1326"/>
    </location>
</feature>
<dbReference type="InterPro" id="IPR000157">
    <property type="entry name" value="TIR_dom"/>
</dbReference>
<dbReference type="GO" id="GO:0038023">
    <property type="term" value="F:signaling receptor activity"/>
    <property type="evidence" value="ECO:0007669"/>
    <property type="project" value="TreeGrafter"/>
</dbReference>
<sequence>MHFDYKIIIIRHISSDIWIGLYGNGINLVWQNTGKGMVYSNWDTSSPNTVKDVAVAMTQPNFQWTARPMTDQLSHALCQGSYQYSIKIVLENKDKDLLTDDYWIGLTTDGVTFSWNDGTPTTFTDWMVSNGEPNSMATSKCVKAGGSAECKWYTTSCTELYHFLCQYPTNNLFPISQDIDQFSDVTTEVYPVTPGNTEGNYPLTPRSDPTNNLFPISQDIDQFSDVTTEVYPVTPGNTEGNYPLTPRSDPTNNLFPISQDIDQFSDVTTEVYPVTPGNTEGNYPLTPRSDPTNNLFPISQDIDQFSDVTTEVYPVTPGNTEGNYPLTPRSDPTNNLFPISQDIDQFSDVTTEVYPVTSGNTGGNYPLTPRSGHIKRYFNLDAEDTKPINQPYHTTQCQNEVRCASLCVRDQLCVAFVFNGFKCSLYTSFSSGSVNNVPGSTFRNEKKTNLKCTQSFVIIGGAADDSYTMKSKYIYVMVCFNISTVICQNILHHPCSFLPRCRCRLEHHKNGVEVDCSHVQLKVIPSVPSYVIKLILKHNLIDDIPNGVFSNNTILTELDLSDNRIHTLTEMSFNGLQNLLKLNLQNNDLSKGNYSFGAKTFSHLKNLKYLNLKNNFVKNYQPDLSKLVSIESLHIDFISNGFHFLSKQYGNLHKLAMLDLSGSTGKCFLPILTNNSFQYISQVQHLDISTCKIQQINQGALKMLKNITYLDVSNNTCLKFEGLENITSDLQFSNIKILKVNNLHKISDLTTVLKTSHIKDLHNTSLQYAFADGNRLQTIEKTAISYLPKSLKFVSLRGNPLKFGLYIFEVFLLVNLETADVSDLFRHKTDLHPEKCISDSIYTCKGDSVISPRYMDLSDVTFLNALDESKERDIPDFLSPATVPIPNNLKHVNYSSASLRMDVPKLKLSGNKLETIDFSNNILYALNGPIYNVKSLKILNVSTNFCSNISKFFFSPDFKNLEHLNFHNNLLGIVLPDDNEGKILNNLESLIELVLSKNRIPNLPENIFKSQRNLQKLDLSENMFTDITFRVSHMTHLKELDLRGNRITIISDPFTSQFDSLATKHNFSVDLNKNLLECNCISIKFIEWMTTTNVRLKNIKKYKCMLWNRTIVALHSPKETYNLLRKHCASYENLELALVLGVLLFIILIMGSLMYRYRWKLRYLYYIVKVKYSSLHSETEEEYSYMYGAFVSYADEDRIFVHNTLLQKLEVENGIQLCLHKRNFLPGNDIATNITSAIHNSRRTLVIMSHNFLKSYWCMFEYNMARMESIYERRNENVVFLMFYEQMSPRDLPLNVLEMIQSKSYIEYPNDEYGDTVFWDQLVNALK</sequence>
<dbReference type="Proteomes" id="UP000683360">
    <property type="component" value="Unassembled WGS sequence"/>
</dbReference>
<keyword evidence="9" id="KW-0675">Receptor</keyword>
<dbReference type="Gene3D" id="3.40.50.10140">
    <property type="entry name" value="Toll/interleukin-1 receptor homology (TIR) domain"/>
    <property type="match status" value="1"/>
</dbReference>
<dbReference type="SMART" id="SM00365">
    <property type="entry name" value="LRR_SD22"/>
    <property type="match status" value="3"/>
</dbReference>
<proteinExistence type="inferred from homology"/>
<evidence type="ECO:0000256" key="5">
    <source>
        <dbReference type="ARBA" id="ARBA00022729"/>
    </source>
</evidence>
<dbReference type="SUPFAM" id="SSF52058">
    <property type="entry name" value="L domain-like"/>
    <property type="match status" value="2"/>
</dbReference>
<dbReference type="InterPro" id="IPR003591">
    <property type="entry name" value="Leu-rich_rpt_typical-subtyp"/>
</dbReference>
<dbReference type="SUPFAM" id="SSF56436">
    <property type="entry name" value="C-type lectin-like"/>
    <property type="match status" value="2"/>
</dbReference>
<keyword evidence="15" id="KW-1185">Reference proteome</keyword>
<keyword evidence="5" id="KW-0732">Signal</keyword>
<evidence type="ECO:0000259" key="12">
    <source>
        <dbReference type="PROSITE" id="PS50041"/>
    </source>
</evidence>
<dbReference type="Pfam" id="PF01582">
    <property type="entry name" value="TIR"/>
    <property type="match status" value="1"/>
</dbReference>
<evidence type="ECO:0000256" key="6">
    <source>
        <dbReference type="ARBA" id="ARBA00022737"/>
    </source>
</evidence>
<keyword evidence="10" id="KW-0325">Glycoprotein</keyword>
<comment type="caution">
    <text evidence="14">The sequence shown here is derived from an EMBL/GenBank/DDBJ whole genome shotgun (WGS) entry which is preliminary data.</text>
</comment>
<dbReference type="InterPro" id="IPR035897">
    <property type="entry name" value="Toll_tir_struct_dom_sf"/>
</dbReference>
<dbReference type="PANTHER" id="PTHR24365:SF530">
    <property type="entry name" value="MSTPROX-RELATED"/>
    <property type="match status" value="1"/>
</dbReference>
<organism evidence="14 15">
    <name type="scientific">Mytilus edulis</name>
    <name type="common">Blue mussel</name>
    <dbReference type="NCBI Taxonomy" id="6550"/>
    <lineage>
        <taxon>Eukaryota</taxon>
        <taxon>Metazoa</taxon>
        <taxon>Spiralia</taxon>
        <taxon>Lophotrochozoa</taxon>
        <taxon>Mollusca</taxon>
        <taxon>Bivalvia</taxon>
        <taxon>Autobranchia</taxon>
        <taxon>Pteriomorphia</taxon>
        <taxon>Mytilida</taxon>
        <taxon>Mytiloidea</taxon>
        <taxon>Mytilidae</taxon>
        <taxon>Mytilinae</taxon>
        <taxon>Mytilus</taxon>
    </lineage>
</organism>
<keyword evidence="4 11" id="KW-0812">Transmembrane</keyword>
<dbReference type="PANTHER" id="PTHR24365">
    <property type="entry name" value="TOLL-LIKE RECEPTOR"/>
    <property type="match status" value="1"/>
</dbReference>
<protein>
    <submittedName>
        <fullName evidence="14">Uncharacterized protein</fullName>
    </submittedName>
</protein>
<keyword evidence="7 11" id="KW-1133">Transmembrane helix</keyword>
<dbReference type="InterPro" id="IPR001611">
    <property type="entry name" value="Leu-rich_rpt"/>
</dbReference>
<dbReference type="PROSITE" id="PS50104">
    <property type="entry name" value="TIR"/>
    <property type="match status" value="1"/>
</dbReference>
<dbReference type="SMART" id="SM00255">
    <property type="entry name" value="TIR"/>
    <property type="match status" value="1"/>
</dbReference>
<dbReference type="EMBL" id="CAJPWZ010001455">
    <property type="protein sequence ID" value="CAG2215788.1"/>
    <property type="molecule type" value="Genomic_DNA"/>
</dbReference>
<dbReference type="Pfam" id="PF13855">
    <property type="entry name" value="LRR_8"/>
    <property type="match status" value="2"/>
</dbReference>
<name>A0A8S3S3Z5_MYTED</name>
<gene>
    <name evidence="14" type="ORF">MEDL_29564</name>
</gene>
<evidence type="ECO:0000256" key="10">
    <source>
        <dbReference type="ARBA" id="ARBA00023180"/>
    </source>
</evidence>
<keyword evidence="3" id="KW-0433">Leucine-rich repeat</keyword>
<evidence type="ECO:0000256" key="8">
    <source>
        <dbReference type="ARBA" id="ARBA00023136"/>
    </source>
</evidence>
<dbReference type="Pfam" id="PF00059">
    <property type="entry name" value="Lectin_C"/>
    <property type="match status" value="1"/>
</dbReference>
<dbReference type="InterPro" id="IPR016187">
    <property type="entry name" value="CTDL_fold"/>
</dbReference>
<reference evidence="14" key="1">
    <citation type="submission" date="2021-03" db="EMBL/GenBank/DDBJ databases">
        <authorList>
            <person name="Bekaert M."/>
        </authorList>
    </citation>
    <scope>NUCLEOTIDE SEQUENCE</scope>
</reference>
<dbReference type="OrthoDB" id="6148273at2759"/>
<evidence type="ECO:0000313" key="14">
    <source>
        <dbReference type="EMBL" id="CAG2215788.1"/>
    </source>
</evidence>
<evidence type="ECO:0000256" key="9">
    <source>
        <dbReference type="ARBA" id="ARBA00023170"/>
    </source>
</evidence>
<evidence type="ECO:0000259" key="13">
    <source>
        <dbReference type="PROSITE" id="PS50104"/>
    </source>
</evidence>
<accession>A0A8S3S3Z5</accession>
<dbReference type="GO" id="GO:0005886">
    <property type="term" value="C:plasma membrane"/>
    <property type="evidence" value="ECO:0007669"/>
    <property type="project" value="TreeGrafter"/>
</dbReference>
<comment type="subcellular location">
    <subcellularLocation>
        <location evidence="1">Membrane</location>
        <topology evidence="1">Single-pass membrane protein</topology>
    </subcellularLocation>
</comment>
<dbReference type="PROSITE" id="PS50041">
    <property type="entry name" value="C_TYPE_LECTIN_2"/>
    <property type="match status" value="1"/>
</dbReference>
<dbReference type="InterPro" id="IPR016186">
    <property type="entry name" value="C-type_lectin-like/link_sf"/>
</dbReference>